<geneLocation type="plasmid" evidence="2">
    <name>pRGFK0822</name>
</geneLocation>
<dbReference type="InterPro" id="IPR036390">
    <property type="entry name" value="WH_DNA-bd_sf"/>
</dbReference>
<dbReference type="EMBL" id="LN853428">
    <property type="protein sequence ID" value="CRY95916.1"/>
    <property type="molecule type" value="Genomic_DNA"/>
</dbReference>
<dbReference type="SUPFAM" id="SSF46785">
    <property type="entry name" value="Winged helix' DNA-binding domain"/>
    <property type="match status" value="1"/>
</dbReference>
<proteinExistence type="predicted"/>
<dbReference type="AlphaFoldDB" id="A0A0H5Q1P7"/>
<evidence type="ECO:0000259" key="1">
    <source>
        <dbReference type="Pfam" id="PF01051"/>
    </source>
</evidence>
<protein>
    <recommendedName>
        <fullName evidence="1">Initiator Rep protein WH1 domain-containing protein</fullName>
    </recommendedName>
</protein>
<reference evidence="2" key="1">
    <citation type="submission" date="2015-06" db="EMBL/GenBank/DDBJ databases">
        <authorList>
            <person name="Joergensen T."/>
        </authorList>
    </citation>
    <scope>NUCLEOTIDE SEQUENCE</scope>
    <source>
        <plasmid evidence="2">pRGFK0822</plasmid>
    </source>
</reference>
<dbReference type="GO" id="GO:0006270">
    <property type="term" value="P:DNA replication initiation"/>
    <property type="evidence" value="ECO:0007669"/>
    <property type="project" value="InterPro"/>
</dbReference>
<dbReference type="Gene3D" id="1.10.10.10">
    <property type="entry name" value="Winged helix-like DNA-binding domain superfamily/Winged helix DNA-binding domain"/>
    <property type="match status" value="2"/>
</dbReference>
<dbReference type="InterPro" id="IPR036388">
    <property type="entry name" value="WH-like_DNA-bd_sf"/>
</dbReference>
<accession>A0A0H5Q1P7</accession>
<dbReference type="Pfam" id="PF01051">
    <property type="entry name" value="Rep3_N"/>
    <property type="match status" value="1"/>
</dbReference>
<keyword evidence="2" id="KW-0614">Plasmid</keyword>
<dbReference type="GO" id="GO:0003887">
    <property type="term" value="F:DNA-directed DNA polymerase activity"/>
    <property type="evidence" value="ECO:0007669"/>
    <property type="project" value="InterPro"/>
</dbReference>
<reference evidence="2" key="2">
    <citation type="submission" date="2015-07" db="EMBL/GenBank/DDBJ databases">
        <title>Plasmids, circular viruses and viroids from rat gut.</title>
        <authorList>
            <person name="Jorgensen T.J."/>
            <person name="Hansen M.A."/>
            <person name="Xu Z."/>
            <person name="Tabak M.A."/>
            <person name="Sorensen S.J."/>
            <person name="Hansen L.H."/>
        </authorList>
    </citation>
    <scope>NUCLEOTIDE SEQUENCE</scope>
    <source>
        <plasmid evidence="2">pRGFK0822</plasmid>
    </source>
</reference>
<sequence>MPRKKGITVPITTQNKDVTTTFKFVFGHHPDISVDEQRVLARILEFASLELQGKLMKDEIHNFKRSEWGAVNMELNVKDFMLSSEGWSHEYVQGMLNRLSRRFFTYEDDKVWTQATYIAEPFYEKGTGRVTFTVPKLMWWAMKNFVGGYREFELNKALALPTTYSFRFYLLMSGQKKPFEFSIEKLFEWLAIPLKDTAILDKDGMPKIVKAAYRDKNGKFRIDNIEAKVIKPAKEILDKTCPYTFDYTKLKENERNPRSRVIGFRFYPVYQPKFRDQELEKKELLIQIPGKALLDKEIYNYLTTQIGFTKEEVNRNKEILIEAQRTIPDLVYELSLLKGKSRDKKNPKGYIINALKGKVKDKE</sequence>
<dbReference type="InterPro" id="IPR000525">
    <property type="entry name" value="Initiator_Rep_WH1"/>
</dbReference>
<name>A0A0H5Q1P7_9ZZZZ</name>
<feature type="domain" description="Initiator Rep protein WH1" evidence="1">
    <location>
        <begin position="72"/>
        <end position="172"/>
    </location>
</feature>
<evidence type="ECO:0000313" key="2">
    <source>
        <dbReference type="EMBL" id="CRY95916.1"/>
    </source>
</evidence>
<organism evidence="2">
    <name type="scientific">uncultured prokaryote</name>
    <dbReference type="NCBI Taxonomy" id="198431"/>
    <lineage>
        <taxon>unclassified sequences</taxon>
        <taxon>environmental samples</taxon>
    </lineage>
</organism>